<evidence type="ECO:0000313" key="2">
    <source>
        <dbReference type="EMBL" id="TWU51120.1"/>
    </source>
</evidence>
<organism evidence="2 3">
    <name type="scientific">Rubripirellula reticaptiva</name>
    <dbReference type="NCBI Taxonomy" id="2528013"/>
    <lineage>
        <taxon>Bacteria</taxon>
        <taxon>Pseudomonadati</taxon>
        <taxon>Planctomycetota</taxon>
        <taxon>Planctomycetia</taxon>
        <taxon>Pirellulales</taxon>
        <taxon>Pirellulaceae</taxon>
        <taxon>Rubripirellula</taxon>
    </lineage>
</organism>
<dbReference type="EMBL" id="SJPX01000003">
    <property type="protein sequence ID" value="TWU51120.1"/>
    <property type="molecule type" value="Genomic_DNA"/>
</dbReference>
<reference evidence="2 3" key="1">
    <citation type="submission" date="2019-02" db="EMBL/GenBank/DDBJ databases">
        <title>Deep-cultivation of Planctomycetes and their phenomic and genomic characterization uncovers novel biology.</title>
        <authorList>
            <person name="Wiegand S."/>
            <person name="Jogler M."/>
            <person name="Boedeker C."/>
            <person name="Pinto D."/>
            <person name="Vollmers J."/>
            <person name="Rivas-Marin E."/>
            <person name="Kohn T."/>
            <person name="Peeters S.H."/>
            <person name="Heuer A."/>
            <person name="Rast P."/>
            <person name="Oberbeckmann S."/>
            <person name="Bunk B."/>
            <person name="Jeske O."/>
            <person name="Meyerdierks A."/>
            <person name="Storesund J.E."/>
            <person name="Kallscheuer N."/>
            <person name="Luecker S."/>
            <person name="Lage O.M."/>
            <person name="Pohl T."/>
            <person name="Merkel B.J."/>
            <person name="Hornburger P."/>
            <person name="Mueller R.-W."/>
            <person name="Bruemmer F."/>
            <person name="Labrenz M."/>
            <person name="Spormann A.M."/>
            <person name="Op Den Camp H."/>
            <person name="Overmann J."/>
            <person name="Amann R."/>
            <person name="Jetten M.S.M."/>
            <person name="Mascher T."/>
            <person name="Medema M.H."/>
            <person name="Devos D.P."/>
            <person name="Kaster A.-K."/>
            <person name="Ovreas L."/>
            <person name="Rohde M."/>
            <person name="Galperin M.Y."/>
            <person name="Jogler C."/>
        </authorList>
    </citation>
    <scope>NUCLEOTIDE SEQUENCE [LARGE SCALE GENOMIC DNA]</scope>
    <source>
        <strain evidence="2 3">Poly59</strain>
    </source>
</reference>
<dbReference type="OrthoDB" id="286810at2"/>
<comment type="caution">
    <text evidence="2">The sequence shown here is derived from an EMBL/GenBank/DDBJ whole genome shotgun (WGS) entry which is preliminary data.</text>
</comment>
<evidence type="ECO:0000313" key="3">
    <source>
        <dbReference type="Proteomes" id="UP000317977"/>
    </source>
</evidence>
<dbReference type="AlphaFoldDB" id="A0A5C6ES15"/>
<dbReference type="RefSeq" id="WP_146534548.1">
    <property type="nucleotide sequence ID" value="NZ_SJPX01000003.1"/>
</dbReference>
<protein>
    <submittedName>
        <fullName evidence="2">Uncharacterized protein</fullName>
    </submittedName>
</protein>
<proteinExistence type="predicted"/>
<accession>A0A5C6ES15</accession>
<feature type="region of interest" description="Disordered" evidence="1">
    <location>
        <begin position="1"/>
        <end position="36"/>
    </location>
</feature>
<keyword evidence="3" id="KW-1185">Reference proteome</keyword>
<dbReference type="Proteomes" id="UP000317977">
    <property type="component" value="Unassembled WGS sequence"/>
</dbReference>
<feature type="compositionally biased region" description="Low complexity" evidence="1">
    <location>
        <begin position="1"/>
        <end position="19"/>
    </location>
</feature>
<sequence>MTKQPIGSNSISSSNRSGGACDAVLQHQDRSTGPVRLPTVRSNDFIDQFNRLYGKVGLKMTINQVIKVDAEVDASP</sequence>
<name>A0A5C6ES15_9BACT</name>
<evidence type="ECO:0000256" key="1">
    <source>
        <dbReference type="SAM" id="MobiDB-lite"/>
    </source>
</evidence>
<gene>
    <name evidence="2" type="ORF">Poly59_27090</name>
</gene>